<reference evidence="1" key="1">
    <citation type="journal article" name="Emerg. Infect. Dis.">
        <title>Two cases of a newly characterized neisseria species.</title>
        <authorList>
            <person name="Mustapha M."/>
            <person name="Lemos A.P.S."/>
            <person name="Harrison L.H."/>
            <person name="Vantyne D."/>
            <person name="Sacchi C.T."/>
        </authorList>
    </citation>
    <scope>NUCLEOTIDE SEQUENCE</scope>
    <source>
        <strain evidence="1">N.95.16</strain>
    </source>
</reference>
<dbReference type="SUPFAM" id="SSF46689">
    <property type="entry name" value="Homeodomain-like"/>
    <property type="match status" value="1"/>
</dbReference>
<dbReference type="Gene3D" id="1.10.357.10">
    <property type="entry name" value="Tetracycline Repressor, domain 2"/>
    <property type="match status" value="1"/>
</dbReference>
<accession>A0A7X2KZ07</accession>
<organism evidence="1 2">
    <name type="scientific">Neisseria brasiliensis</name>
    <dbReference type="NCBI Taxonomy" id="2666100"/>
    <lineage>
        <taxon>Bacteria</taxon>
        <taxon>Pseudomonadati</taxon>
        <taxon>Pseudomonadota</taxon>
        <taxon>Betaproteobacteria</taxon>
        <taxon>Neisseriales</taxon>
        <taxon>Neisseriaceae</taxon>
        <taxon>Neisseria</taxon>
    </lineage>
</organism>
<evidence type="ECO:0000313" key="2">
    <source>
        <dbReference type="Proteomes" id="UP000486297"/>
    </source>
</evidence>
<dbReference type="EMBL" id="WJXO01000002">
    <property type="protein sequence ID" value="MRN39196.1"/>
    <property type="molecule type" value="Genomic_DNA"/>
</dbReference>
<protein>
    <recommendedName>
        <fullName evidence="3">TetR family transcriptional regulator</fullName>
    </recommendedName>
</protein>
<dbReference type="AlphaFoldDB" id="A0A7X2KZ07"/>
<dbReference type="InterPro" id="IPR009057">
    <property type="entry name" value="Homeodomain-like_sf"/>
</dbReference>
<evidence type="ECO:0008006" key="3">
    <source>
        <dbReference type="Google" id="ProtNLM"/>
    </source>
</evidence>
<evidence type="ECO:0000313" key="1">
    <source>
        <dbReference type="EMBL" id="MRN39196.1"/>
    </source>
</evidence>
<dbReference type="RefSeq" id="WP_097784630.1">
    <property type="nucleotide sequence ID" value="NZ_WJXO01000002.1"/>
</dbReference>
<gene>
    <name evidence="1" type="ORF">GJU80_12110</name>
</gene>
<sequence>MNSVTAMQLVRAGIKLYPSHGYEGLTAEVISKHLNISPQTYESMFPDKDEFIKIMLQEFNACSLGRLSFDFAPQMPPIERMRQIVWRLSVALRCNLDWTHRMLLDSYLGVKIIRRAYIRLTSAISNNRKGQYAVVYCLS</sequence>
<proteinExistence type="predicted"/>
<dbReference type="Proteomes" id="UP000486297">
    <property type="component" value="Unassembled WGS sequence"/>
</dbReference>
<name>A0A7X2KZ07_9NEIS</name>
<keyword evidence="2" id="KW-1185">Reference proteome</keyword>
<comment type="caution">
    <text evidence="1">The sequence shown here is derived from an EMBL/GenBank/DDBJ whole genome shotgun (WGS) entry which is preliminary data.</text>
</comment>